<dbReference type="RefSeq" id="XP_001326581.1">
    <property type="nucleotide sequence ID" value="XM_001326546.1"/>
</dbReference>
<feature type="region of interest" description="Disordered" evidence="2">
    <location>
        <begin position="1"/>
        <end position="36"/>
    </location>
</feature>
<dbReference type="OrthoDB" id="10406749at2759"/>
<protein>
    <submittedName>
        <fullName evidence="3">Uncharacterized protein</fullName>
    </submittedName>
</protein>
<feature type="coiled-coil region" evidence="1">
    <location>
        <begin position="119"/>
        <end position="146"/>
    </location>
</feature>
<keyword evidence="4" id="KW-1185">Reference proteome</keyword>
<evidence type="ECO:0000313" key="4">
    <source>
        <dbReference type="Proteomes" id="UP000001542"/>
    </source>
</evidence>
<proteinExistence type="predicted"/>
<dbReference type="VEuPathDB" id="TrichDB:TVAG_026790"/>
<feature type="compositionally biased region" description="Basic and acidic residues" evidence="2">
    <location>
        <begin position="12"/>
        <end position="21"/>
    </location>
</feature>
<accession>A2DZ82</accession>
<evidence type="ECO:0000256" key="2">
    <source>
        <dbReference type="SAM" id="MobiDB-lite"/>
    </source>
</evidence>
<dbReference type="VEuPathDB" id="TrichDB:TVAGG3_0505360"/>
<reference evidence="3" key="1">
    <citation type="submission" date="2006-10" db="EMBL/GenBank/DDBJ databases">
        <authorList>
            <person name="Amadeo P."/>
            <person name="Zhao Q."/>
            <person name="Wortman J."/>
            <person name="Fraser-Liggett C."/>
            <person name="Carlton J."/>
        </authorList>
    </citation>
    <scope>NUCLEOTIDE SEQUENCE</scope>
    <source>
        <strain evidence="3">G3</strain>
    </source>
</reference>
<dbReference type="InParanoid" id="A2DZ82"/>
<name>A2DZ82_TRIV3</name>
<dbReference type="AlphaFoldDB" id="A2DZ82"/>
<dbReference type="Proteomes" id="UP000001542">
    <property type="component" value="Unassembled WGS sequence"/>
</dbReference>
<dbReference type="EMBL" id="DS113272">
    <property type="protein sequence ID" value="EAY14358.1"/>
    <property type="molecule type" value="Genomic_DNA"/>
</dbReference>
<gene>
    <name evidence="3" type="ORF">TVAG_026790</name>
</gene>
<evidence type="ECO:0000313" key="3">
    <source>
        <dbReference type="EMBL" id="EAY14358.1"/>
    </source>
</evidence>
<reference evidence="3" key="2">
    <citation type="journal article" date="2007" name="Science">
        <title>Draft genome sequence of the sexually transmitted pathogen Trichomonas vaginalis.</title>
        <authorList>
            <person name="Carlton J.M."/>
            <person name="Hirt R.P."/>
            <person name="Silva J.C."/>
            <person name="Delcher A.L."/>
            <person name="Schatz M."/>
            <person name="Zhao Q."/>
            <person name="Wortman J.R."/>
            <person name="Bidwell S.L."/>
            <person name="Alsmark U.C.M."/>
            <person name="Besteiro S."/>
            <person name="Sicheritz-Ponten T."/>
            <person name="Noel C.J."/>
            <person name="Dacks J.B."/>
            <person name="Foster P.G."/>
            <person name="Simillion C."/>
            <person name="Van de Peer Y."/>
            <person name="Miranda-Saavedra D."/>
            <person name="Barton G.J."/>
            <person name="Westrop G.D."/>
            <person name="Mueller S."/>
            <person name="Dessi D."/>
            <person name="Fiori P.L."/>
            <person name="Ren Q."/>
            <person name="Paulsen I."/>
            <person name="Zhang H."/>
            <person name="Bastida-Corcuera F.D."/>
            <person name="Simoes-Barbosa A."/>
            <person name="Brown M.T."/>
            <person name="Hayes R.D."/>
            <person name="Mukherjee M."/>
            <person name="Okumura C.Y."/>
            <person name="Schneider R."/>
            <person name="Smith A.J."/>
            <person name="Vanacova S."/>
            <person name="Villalvazo M."/>
            <person name="Haas B.J."/>
            <person name="Pertea M."/>
            <person name="Feldblyum T.V."/>
            <person name="Utterback T.R."/>
            <person name="Shu C.L."/>
            <person name="Osoegawa K."/>
            <person name="de Jong P.J."/>
            <person name="Hrdy I."/>
            <person name="Horvathova L."/>
            <person name="Zubacova Z."/>
            <person name="Dolezal P."/>
            <person name="Malik S.B."/>
            <person name="Logsdon J.M. Jr."/>
            <person name="Henze K."/>
            <person name="Gupta A."/>
            <person name="Wang C.C."/>
            <person name="Dunne R.L."/>
            <person name="Upcroft J.A."/>
            <person name="Upcroft P."/>
            <person name="White O."/>
            <person name="Salzberg S.L."/>
            <person name="Tang P."/>
            <person name="Chiu C.-H."/>
            <person name="Lee Y.-S."/>
            <person name="Embley T.M."/>
            <person name="Coombs G.H."/>
            <person name="Mottram J.C."/>
            <person name="Tachezy J."/>
            <person name="Fraser-Liggett C.M."/>
            <person name="Johnson P.J."/>
        </authorList>
    </citation>
    <scope>NUCLEOTIDE SEQUENCE [LARGE SCALE GENOMIC DNA]</scope>
    <source>
        <strain evidence="3">G3</strain>
    </source>
</reference>
<keyword evidence="1" id="KW-0175">Coiled coil</keyword>
<organism evidence="3 4">
    <name type="scientific">Trichomonas vaginalis (strain ATCC PRA-98 / G3)</name>
    <dbReference type="NCBI Taxonomy" id="412133"/>
    <lineage>
        <taxon>Eukaryota</taxon>
        <taxon>Metamonada</taxon>
        <taxon>Parabasalia</taxon>
        <taxon>Trichomonadida</taxon>
        <taxon>Trichomonadidae</taxon>
        <taxon>Trichomonas</taxon>
    </lineage>
</organism>
<evidence type="ECO:0000256" key="1">
    <source>
        <dbReference type="SAM" id="Coils"/>
    </source>
</evidence>
<sequence length="198" mass="24049">MRAGFLRRAEKHRREWYESRGQKPPTLHPPETPRRRFTPVTQTLTNTVVLEQFDNRREPEYIDKSYWEGEGAGIEPIEFLAEMNSLRSETVISRKQLPIPSTKKINRCFTPYENDIMSFNAFETARNELKRKSEHLANEIDRVNREFNRDPIDKWYMLKTKQFTIEHCRFLDKQRRRAARHQYKDYYEAQEREYAQED</sequence>
<dbReference type="KEGG" id="tva:4772346"/>